<sequence length="100" mass="11111">MPLGNTKRRKRGSLFDAFDKDREPVGEDKAEEDESEAEDSDSTKTRLSPSIGGSRLAARTAMNFTEARPRMPIGDDDAVTGTHQRRRTGYAMHSALRTEV</sequence>
<proteinExistence type="predicted"/>
<organism evidence="2 3">
    <name type="scientific">Colletotrichum sojae</name>
    <dbReference type="NCBI Taxonomy" id="2175907"/>
    <lineage>
        <taxon>Eukaryota</taxon>
        <taxon>Fungi</taxon>
        <taxon>Dikarya</taxon>
        <taxon>Ascomycota</taxon>
        <taxon>Pezizomycotina</taxon>
        <taxon>Sordariomycetes</taxon>
        <taxon>Hypocreomycetidae</taxon>
        <taxon>Glomerellales</taxon>
        <taxon>Glomerellaceae</taxon>
        <taxon>Colletotrichum</taxon>
        <taxon>Colletotrichum orchidearum species complex</taxon>
    </lineage>
</organism>
<accession>A0A8H6N159</accession>
<dbReference type="AlphaFoldDB" id="A0A8H6N159"/>
<evidence type="ECO:0000256" key="1">
    <source>
        <dbReference type="SAM" id="MobiDB-lite"/>
    </source>
</evidence>
<feature type="region of interest" description="Disordered" evidence="1">
    <location>
        <begin position="1"/>
        <end position="52"/>
    </location>
</feature>
<name>A0A8H6N159_9PEZI</name>
<comment type="caution">
    <text evidence="2">The sequence shown here is derived from an EMBL/GenBank/DDBJ whole genome shotgun (WGS) entry which is preliminary data.</text>
</comment>
<reference evidence="2 3" key="1">
    <citation type="journal article" date="2020" name="Phytopathology">
        <title>Genome Sequence Resources of Colletotrichum truncatum, C. plurivorum, C. musicola, and C. sojae: Four Species Pathogenic to Soybean (Glycine max).</title>
        <authorList>
            <person name="Rogerio F."/>
            <person name="Boufleur T.R."/>
            <person name="Ciampi-Guillardi M."/>
            <person name="Sukno S.A."/>
            <person name="Thon M.R."/>
            <person name="Massola Junior N.S."/>
            <person name="Baroncelli R."/>
        </authorList>
    </citation>
    <scope>NUCLEOTIDE SEQUENCE [LARGE SCALE GENOMIC DNA]</scope>
    <source>
        <strain evidence="2 3">LFN0009</strain>
    </source>
</reference>
<gene>
    <name evidence="2" type="ORF">CSOJ01_02894</name>
</gene>
<keyword evidence="3" id="KW-1185">Reference proteome</keyword>
<feature type="compositionally biased region" description="Basic and acidic residues" evidence="1">
    <location>
        <begin position="17"/>
        <end position="28"/>
    </location>
</feature>
<feature type="compositionally biased region" description="Basic residues" evidence="1">
    <location>
        <begin position="1"/>
        <end position="12"/>
    </location>
</feature>
<evidence type="ECO:0000313" key="3">
    <source>
        <dbReference type="Proteomes" id="UP000652219"/>
    </source>
</evidence>
<feature type="compositionally biased region" description="Acidic residues" evidence="1">
    <location>
        <begin position="29"/>
        <end position="40"/>
    </location>
</feature>
<dbReference type="EMBL" id="WIGN01000027">
    <property type="protein sequence ID" value="KAF6816512.1"/>
    <property type="molecule type" value="Genomic_DNA"/>
</dbReference>
<dbReference type="Proteomes" id="UP000652219">
    <property type="component" value="Unassembled WGS sequence"/>
</dbReference>
<protein>
    <submittedName>
        <fullName evidence="2">Uncharacterized protein</fullName>
    </submittedName>
</protein>
<evidence type="ECO:0000313" key="2">
    <source>
        <dbReference type="EMBL" id="KAF6816512.1"/>
    </source>
</evidence>